<dbReference type="Pfam" id="PF13855">
    <property type="entry name" value="LRR_8"/>
    <property type="match status" value="1"/>
</dbReference>
<evidence type="ECO:0000256" key="2">
    <source>
        <dbReference type="ARBA" id="ARBA00022737"/>
    </source>
</evidence>
<evidence type="ECO:0000259" key="5">
    <source>
        <dbReference type="Pfam" id="PF25019"/>
    </source>
</evidence>
<dbReference type="SUPFAM" id="SSF52540">
    <property type="entry name" value="P-loop containing nucleoside triphosphate hydrolases"/>
    <property type="match status" value="1"/>
</dbReference>
<comment type="caution">
    <text evidence="6">The sequence shown here is derived from an EMBL/GenBank/DDBJ whole genome shotgun (WGS) entry which is preliminary data.</text>
</comment>
<dbReference type="EMBL" id="JAJJMB010002922">
    <property type="protein sequence ID" value="KAI3950126.1"/>
    <property type="molecule type" value="Genomic_DNA"/>
</dbReference>
<dbReference type="InterPro" id="IPR036388">
    <property type="entry name" value="WH-like_DNA-bd_sf"/>
</dbReference>
<dbReference type="SUPFAM" id="SSF52058">
    <property type="entry name" value="L domain-like"/>
    <property type="match status" value="2"/>
</dbReference>
<feature type="domain" description="R13L1/DRL21-like LRR repeat region" evidence="5">
    <location>
        <begin position="769"/>
        <end position="829"/>
    </location>
</feature>
<dbReference type="GO" id="GO:0043531">
    <property type="term" value="F:ADP binding"/>
    <property type="evidence" value="ECO:0007669"/>
    <property type="project" value="InterPro"/>
</dbReference>
<sequence length="889" mass="101610">CRLDGLSENDCWNMLEKIVFGPAGAGMTTELIKIGKNIARKCGGVPLTTKFLGRLMYSKKSEHEWQLIENNEIWNLQTGETKVIRVLKLSYDHLEPHLKQCFRYCSIYPKDCIIKRKTLIWMWMAEGFLGNSRSSMEMETLGNEYFNSLLSNSFFQEQEKDEFGIKKSCKMHDLVHDLAVSVAKSESSIKIVSKLGEEDISRLRRVSLVFQNNEFSQLPTALAKVKKLRAFISTESKFIDNSYVLQICMNFNYVRVLDLRESSINELPSSIAKLKHLRYLDLSRSKLTKLPNSITTLYNLQTLILKNCHELKDLPADMRKLTKLSHLIFNIYEFQNWIPPMPKQLRSLTSLTCLPIFVVGNKNDGFGIEELRELNLLSDKLGIYNLQSIRNGKDAEGGGIKEKQHILRLELHWTRDGCNNEEDIHEVLEGLQPHQNLKRLGIYNYVGLKFPTWMMIPNHLPPNLVHVVLRDCKTCEHLPPLGLLPSLMFLEIDGLSAVKSITNDFYGSNNINGFSFTSLESLRIRNMEGLVEWSEKFSPTSCSSSSPSSFPHLKELRVCGCPNLTAMPTRFPSLETLYLYKLKKLNVIGSLVESGRSSLTSIDIEYCAKLVSFPMGMLRGNNILCRLRISFCENFEGFAPNINLKEDDKENQFRNQVLFPIICNSLTNLNVYRCRTLKSLDLFGFGSLRKLMIMFGDSQDCIGAIECIINKNSGIEYLPKLEYLDIGSFFEELESFPFPNANVEEEGDYFPSLRELNLLEGTKIKCLPDQIQYITSLQTLTIDGFNSLVALPEWLGNLASLKELKLYNCENLKYLPSQEQMLRLTSLQLLALFDSQVLMDRCKEGGEEAYKISSKVGCQTVSLCHFESLMIVLFSNYNCMHVLFQSYST</sequence>
<dbReference type="AlphaFoldDB" id="A0AAD4XSC9"/>
<dbReference type="PANTHER" id="PTHR36766">
    <property type="entry name" value="PLANT BROAD-SPECTRUM MILDEW RESISTANCE PROTEIN RPW8"/>
    <property type="match status" value="1"/>
</dbReference>
<feature type="domain" description="Disease resistance protein winged helix" evidence="4">
    <location>
        <begin position="107"/>
        <end position="179"/>
    </location>
</feature>
<evidence type="ECO:0000313" key="7">
    <source>
        <dbReference type="Proteomes" id="UP001202328"/>
    </source>
</evidence>
<feature type="non-terminal residue" evidence="6">
    <location>
        <position position="1"/>
    </location>
</feature>
<dbReference type="FunFam" id="1.10.10.10:FF:000322">
    <property type="entry name" value="Probable disease resistance protein At1g63360"/>
    <property type="match status" value="1"/>
</dbReference>
<keyword evidence="3" id="KW-0611">Plant defense</keyword>
<evidence type="ECO:0000256" key="3">
    <source>
        <dbReference type="ARBA" id="ARBA00022821"/>
    </source>
</evidence>
<gene>
    <name evidence="6" type="ORF">MKW98_008571</name>
</gene>
<keyword evidence="2" id="KW-0677">Repeat</keyword>
<dbReference type="InterPro" id="IPR001611">
    <property type="entry name" value="Leu-rich_rpt"/>
</dbReference>
<proteinExistence type="predicted"/>
<name>A0AAD4XSC9_9MAGN</name>
<dbReference type="Gene3D" id="1.10.10.10">
    <property type="entry name" value="Winged helix-like DNA-binding domain superfamily/Winged helix DNA-binding domain"/>
    <property type="match status" value="1"/>
</dbReference>
<dbReference type="Gene3D" id="1.10.8.430">
    <property type="entry name" value="Helical domain of apoptotic protease-activating factors"/>
    <property type="match status" value="1"/>
</dbReference>
<feature type="domain" description="R13L1/DRL21-like LRR repeat region" evidence="5">
    <location>
        <begin position="368"/>
        <end position="494"/>
    </location>
</feature>
<evidence type="ECO:0008006" key="8">
    <source>
        <dbReference type="Google" id="ProtNLM"/>
    </source>
</evidence>
<evidence type="ECO:0000259" key="4">
    <source>
        <dbReference type="Pfam" id="PF23559"/>
    </source>
</evidence>
<keyword evidence="7" id="KW-1185">Reference proteome</keyword>
<dbReference type="InterPro" id="IPR058922">
    <property type="entry name" value="WHD_DRP"/>
</dbReference>
<dbReference type="InterPro" id="IPR027417">
    <property type="entry name" value="P-loop_NTPase"/>
</dbReference>
<dbReference type="Gene3D" id="3.80.10.10">
    <property type="entry name" value="Ribonuclease Inhibitor"/>
    <property type="match status" value="2"/>
</dbReference>
<reference evidence="6" key="1">
    <citation type="submission" date="2022-04" db="EMBL/GenBank/DDBJ databases">
        <title>A functionally conserved STORR gene fusion in Papaver species that diverged 16.8 million years ago.</title>
        <authorList>
            <person name="Catania T."/>
        </authorList>
    </citation>
    <scope>NUCLEOTIDE SEQUENCE</scope>
    <source>
        <strain evidence="6">S-188037</strain>
    </source>
</reference>
<dbReference type="Proteomes" id="UP001202328">
    <property type="component" value="Unassembled WGS sequence"/>
</dbReference>
<evidence type="ECO:0000256" key="1">
    <source>
        <dbReference type="ARBA" id="ARBA00022614"/>
    </source>
</evidence>
<dbReference type="InterPro" id="IPR032675">
    <property type="entry name" value="LRR_dom_sf"/>
</dbReference>
<dbReference type="PANTHER" id="PTHR36766:SF70">
    <property type="entry name" value="DISEASE RESISTANCE PROTEIN RGA4"/>
    <property type="match status" value="1"/>
</dbReference>
<dbReference type="InterPro" id="IPR056789">
    <property type="entry name" value="LRR_R13L1-DRL21"/>
</dbReference>
<organism evidence="6 7">
    <name type="scientific">Papaver atlanticum</name>
    <dbReference type="NCBI Taxonomy" id="357466"/>
    <lineage>
        <taxon>Eukaryota</taxon>
        <taxon>Viridiplantae</taxon>
        <taxon>Streptophyta</taxon>
        <taxon>Embryophyta</taxon>
        <taxon>Tracheophyta</taxon>
        <taxon>Spermatophyta</taxon>
        <taxon>Magnoliopsida</taxon>
        <taxon>Ranunculales</taxon>
        <taxon>Papaveraceae</taxon>
        <taxon>Papaveroideae</taxon>
        <taxon>Papaver</taxon>
    </lineage>
</organism>
<dbReference type="Pfam" id="PF23559">
    <property type="entry name" value="WHD_DRP"/>
    <property type="match status" value="1"/>
</dbReference>
<keyword evidence="1" id="KW-0433">Leucine-rich repeat</keyword>
<dbReference type="InterPro" id="IPR042197">
    <property type="entry name" value="Apaf_helical"/>
</dbReference>
<dbReference type="GO" id="GO:0006952">
    <property type="term" value="P:defense response"/>
    <property type="evidence" value="ECO:0007669"/>
    <property type="project" value="UniProtKB-KW"/>
</dbReference>
<dbReference type="Pfam" id="PF25019">
    <property type="entry name" value="LRR_R13L1-DRL21"/>
    <property type="match status" value="2"/>
</dbReference>
<accession>A0AAD4XSC9</accession>
<protein>
    <recommendedName>
        <fullName evidence="8">NB-ARC domain-containing protein</fullName>
    </recommendedName>
</protein>
<evidence type="ECO:0000313" key="6">
    <source>
        <dbReference type="EMBL" id="KAI3950126.1"/>
    </source>
</evidence>